<organism evidence="8 9">
    <name type="scientific">Dermacoccus nishinomiyaensis</name>
    <dbReference type="NCBI Taxonomy" id="1274"/>
    <lineage>
        <taxon>Bacteria</taxon>
        <taxon>Bacillati</taxon>
        <taxon>Actinomycetota</taxon>
        <taxon>Actinomycetes</taxon>
        <taxon>Micrococcales</taxon>
        <taxon>Dermacoccaceae</taxon>
        <taxon>Dermacoccus</taxon>
    </lineage>
</organism>
<evidence type="ECO:0000256" key="4">
    <source>
        <dbReference type="ARBA" id="ARBA00022723"/>
    </source>
</evidence>
<dbReference type="HOGENOM" id="CLU_037319_0_0_11"/>
<dbReference type="GO" id="GO:0016125">
    <property type="term" value="P:sterol metabolic process"/>
    <property type="evidence" value="ECO:0007669"/>
    <property type="project" value="TreeGrafter"/>
</dbReference>
<dbReference type="GO" id="GO:0020037">
    <property type="term" value="F:heme binding"/>
    <property type="evidence" value="ECO:0007669"/>
    <property type="project" value="InterPro"/>
</dbReference>
<keyword evidence="7" id="KW-0503">Monooxygenase</keyword>
<evidence type="ECO:0000313" key="9">
    <source>
        <dbReference type="Proteomes" id="UP000027986"/>
    </source>
</evidence>
<dbReference type="eggNOG" id="COG2124">
    <property type="taxonomic scope" value="Bacteria"/>
</dbReference>
<dbReference type="CDD" id="cd11067">
    <property type="entry name" value="CYP152"/>
    <property type="match status" value="1"/>
</dbReference>
<dbReference type="GO" id="GO:0004497">
    <property type="term" value="F:monooxygenase activity"/>
    <property type="evidence" value="ECO:0007669"/>
    <property type="project" value="UniProtKB-KW"/>
</dbReference>
<keyword evidence="5" id="KW-0560">Oxidoreductase</keyword>
<dbReference type="PANTHER" id="PTHR24286">
    <property type="entry name" value="CYTOCHROME P450 26"/>
    <property type="match status" value="1"/>
</dbReference>
<dbReference type="GeneID" id="41839829"/>
<comment type="similarity">
    <text evidence="2">Belongs to the cytochrome P450 family.</text>
</comment>
<dbReference type="PANTHER" id="PTHR24286:SF24">
    <property type="entry name" value="LANOSTEROL 14-ALPHA DEMETHYLASE"/>
    <property type="match status" value="1"/>
</dbReference>
<dbReference type="Gene3D" id="1.10.630.10">
    <property type="entry name" value="Cytochrome P450"/>
    <property type="match status" value="1"/>
</dbReference>
<evidence type="ECO:0000256" key="1">
    <source>
        <dbReference type="ARBA" id="ARBA00001971"/>
    </source>
</evidence>
<comment type="cofactor">
    <cofactor evidence="1">
        <name>heme</name>
        <dbReference type="ChEBI" id="CHEBI:30413"/>
    </cofactor>
</comment>
<evidence type="ECO:0000256" key="6">
    <source>
        <dbReference type="ARBA" id="ARBA00023004"/>
    </source>
</evidence>
<evidence type="ECO:0000256" key="2">
    <source>
        <dbReference type="ARBA" id="ARBA00010617"/>
    </source>
</evidence>
<dbReference type="EMBL" id="CP008889">
    <property type="protein sequence ID" value="AIF39797.1"/>
    <property type="molecule type" value="Genomic_DNA"/>
</dbReference>
<sequence length="435" mass="47727">MSTITTKIADTLGKLPDQTAAFLADGYLFQSRVREAHGRDAGDGRPLGLRMLGKPALLVRGREGVELFYDTTRMKRDGAMPLPIRGPLFGKGAVHGLDDDEHRHRKAMFVRIAYDDAQVRRLMPYLEDEMRKTLERWVEAPGTVYDGSVITYGRAALRWAGIPGDDAELDVWAERLGQIVDGFGKKSPAHVEAWLNRRRCDAWAADLVARTRRGEITPAEGTALAEVAKQTHLDGSLLDEHTAGVELQNATRPTIAVARFAAFAARALVEHPEYRERIAGEVVSRGTLLGNPTAVAFAQEVRRTSPFVPMLPAFARDTFEWGGQKIRKGQRVLIDVLGTNTDPSGWERADSFEPERFLGVEDAEQIENFIPQGGGDVATGHRCPGEKIAVTALSVTISGLCTPGVEIDPKGLDFSWTQLPTMPGNGARVRVTRQA</sequence>
<dbReference type="GO" id="GO:0016705">
    <property type="term" value="F:oxidoreductase activity, acting on paired donors, with incorporation or reduction of molecular oxygen"/>
    <property type="evidence" value="ECO:0007669"/>
    <property type="project" value="InterPro"/>
</dbReference>
<evidence type="ECO:0000313" key="8">
    <source>
        <dbReference type="EMBL" id="AIF39797.1"/>
    </source>
</evidence>
<dbReference type="Pfam" id="PF00067">
    <property type="entry name" value="p450"/>
    <property type="match status" value="1"/>
</dbReference>
<proteinExistence type="inferred from homology"/>
<protein>
    <submittedName>
        <fullName evidence="8">Cytochrome P450</fullName>
    </submittedName>
</protein>
<dbReference type="AlphaFoldDB" id="A0A075JF11"/>
<name>A0A075JF11_9MICO</name>
<evidence type="ECO:0000256" key="7">
    <source>
        <dbReference type="ARBA" id="ARBA00023033"/>
    </source>
</evidence>
<dbReference type="GO" id="GO:0005506">
    <property type="term" value="F:iron ion binding"/>
    <property type="evidence" value="ECO:0007669"/>
    <property type="project" value="InterPro"/>
</dbReference>
<dbReference type="InterPro" id="IPR001128">
    <property type="entry name" value="Cyt_P450"/>
</dbReference>
<accession>A0A075JF11</accession>
<keyword evidence="4" id="KW-0479">Metal-binding</keyword>
<dbReference type="KEGG" id="dni:HX89_00965"/>
<evidence type="ECO:0000256" key="3">
    <source>
        <dbReference type="ARBA" id="ARBA00022617"/>
    </source>
</evidence>
<dbReference type="Proteomes" id="UP000027986">
    <property type="component" value="Chromosome"/>
</dbReference>
<dbReference type="SUPFAM" id="SSF48264">
    <property type="entry name" value="Cytochrome P450"/>
    <property type="match status" value="1"/>
</dbReference>
<keyword evidence="6" id="KW-0408">Iron</keyword>
<dbReference type="InterPro" id="IPR036396">
    <property type="entry name" value="Cyt_P450_sf"/>
</dbReference>
<gene>
    <name evidence="8" type="ORF">HX89_00965</name>
</gene>
<evidence type="ECO:0000256" key="5">
    <source>
        <dbReference type="ARBA" id="ARBA00023002"/>
    </source>
</evidence>
<dbReference type="RefSeq" id="WP_038566363.1">
    <property type="nucleotide sequence ID" value="NZ_CP008889.1"/>
</dbReference>
<keyword evidence="3" id="KW-0349">Heme</keyword>
<dbReference type="OrthoDB" id="9764248at2"/>
<reference evidence="8 9" key="1">
    <citation type="submission" date="2014-07" db="EMBL/GenBank/DDBJ databases">
        <title>Genome Sequencing of Dermacoccus nishinomiyaensis.</title>
        <authorList>
            <person name="Hong K.W."/>
            <person name="Chan K.G."/>
        </authorList>
    </citation>
    <scope>NUCLEOTIDE SEQUENCE [LARGE SCALE GENOMIC DNA]</scope>
    <source>
        <strain evidence="8 9">M25</strain>
    </source>
</reference>
<keyword evidence="9" id="KW-1185">Reference proteome</keyword>